<evidence type="ECO:0000256" key="4">
    <source>
        <dbReference type="ARBA" id="ARBA00022679"/>
    </source>
</evidence>
<dbReference type="InterPro" id="IPR036020">
    <property type="entry name" value="WW_dom_sf"/>
</dbReference>
<dbReference type="AlphaFoldDB" id="A9UU68"/>
<dbReference type="GO" id="GO:0005737">
    <property type="term" value="C:cytoplasm"/>
    <property type="evidence" value="ECO:0000318"/>
    <property type="project" value="GO_Central"/>
</dbReference>
<sequence>GWEIRATDQGRLYYVNHNDRTTSWQPPGIDEFGELPEGWEIRRDARGRVYYVDHNSRSTTWQRPNADLLSQRRQFAAGQTTLAQAAQQHGQRSLGFSSSVEQQVEPHDDRGPLPPGWEQRQTPQGRAYYVYHPARHTQWEDPRLQDAMASVETMPLPAGWEIRSTTDGRRYFVDHNTRSTTFRDPRLDLAKRGPDKSIPQYHREFKHKVWCLHKHYCPQVQGQFKMPIRRSSLFQDSFDCIMSEHPDETGFRRLFITFQGEQGLDYGGVAREWFFLISHEMLDPMYCLFEYATANNYQLQINPNSHVNPEHLQYFRFVGRVVALAIYHKKFIDNGFTLPFYKRLLNKKLVLQDLETVDPDFYKNLYWLLNNEIDDLELGLVFTADSNEFGAVKEVELKAGGKDIEVTDANKQEYVELMANFRLKRGVEEQTEAFLMGFHEILPHQAIEFFDEREMELLLIGMAEFDVDAWEKHTIYRNYRKKDRQVAWFWEVVREFTQEQRARLLQFVTGSCRLPVGGFAELQGSNGPQPFCIERYNDHGALPRSHTCFNRLDLPPYKTKEAMKQKLTMAIEETEGFGLE</sequence>
<dbReference type="SUPFAM" id="SSF51045">
    <property type="entry name" value="WW domain"/>
    <property type="match status" value="4"/>
</dbReference>
<keyword evidence="6 7" id="KW-0833">Ubl conjugation pathway</keyword>
<evidence type="ECO:0000256" key="3">
    <source>
        <dbReference type="ARBA" id="ARBA00012485"/>
    </source>
</evidence>
<evidence type="ECO:0000256" key="6">
    <source>
        <dbReference type="ARBA" id="ARBA00022786"/>
    </source>
</evidence>
<dbReference type="FunCoup" id="A9UU68">
    <property type="interactions" value="1457"/>
</dbReference>
<dbReference type="InterPro" id="IPR050409">
    <property type="entry name" value="E3_ubiq-protein_ligase"/>
</dbReference>
<dbReference type="Pfam" id="PF00632">
    <property type="entry name" value="HECT"/>
    <property type="match status" value="1"/>
</dbReference>
<evidence type="ECO:0000256" key="8">
    <source>
        <dbReference type="SAM" id="MobiDB-lite"/>
    </source>
</evidence>
<dbReference type="SUPFAM" id="SSF56204">
    <property type="entry name" value="Hect, E3 ligase catalytic domain"/>
    <property type="match status" value="1"/>
</dbReference>
<comment type="pathway">
    <text evidence="2">Protein modification; protein ubiquitination.</text>
</comment>
<feature type="domain" description="WW" evidence="9">
    <location>
        <begin position="154"/>
        <end position="187"/>
    </location>
</feature>
<dbReference type="Gene3D" id="3.30.2160.10">
    <property type="entry name" value="Hect, E3 ligase catalytic domain"/>
    <property type="match status" value="1"/>
</dbReference>
<dbReference type="InterPro" id="IPR035983">
    <property type="entry name" value="Hect_E3_ubiquitin_ligase"/>
</dbReference>
<dbReference type="PROSITE" id="PS50020">
    <property type="entry name" value="WW_DOMAIN_2"/>
    <property type="match status" value="4"/>
</dbReference>
<evidence type="ECO:0000313" key="11">
    <source>
        <dbReference type="EMBL" id="EDQ91615.1"/>
    </source>
</evidence>
<keyword evidence="12" id="KW-1185">Reference proteome</keyword>
<dbReference type="Gene3D" id="3.30.2410.10">
    <property type="entry name" value="Hect, E3 ligase catalytic domain"/>
    <property type="match status" value="1"/>
</dbReference>
<dbReference type="UniPathway" id="UPA00143"/>
<dbReference type="InterPro" id="IPR000569">
    <property type="entry name" value="HECT_dom"/>
</dbReference>
<dbReference type="Gene3D" id="2.20.70.10">
    <property type="match status" value="3"/>
</dbReference>
<dbReference type="Proteomes" id="UP000001357">
    <property type="component" value="Unassembled WGS sequence"/>
</dbReference>
<dbReference type="Gene3D" id="3.90.1750.10">
    <property type="entry name" value="Hect, E3 ligase catalytic domains"/>
    <property type="match status" value="1"/>
</dbReference>
<dbReference type="PROSITE" id="PS01159">
    <property type="entry name" value="WW_DOMAIN_1"/>
    <property type="match status" value="3"/>
</dbReference>
<dbReference type="OMA" id="WKRPTLD"/>
<dbReference type="GeneID" id="5889240"/>
<dbReference type="GO" id="GO:0016567">
    <property type="term" value="P:protein ubiquitination"/>
    <property type="evidence" value="ECO:0007669"/>
    <property type="project" value="UniProtKB-UniPathway"/>
</dbReference>
<dbReference type="CDD" id="cd00078">
    <property type="entry name" value="HECTc"/>
    <property type="match status" value="1"/>
</dbReference>
<feature type="domain" description="WW" evidence="9">
    <location>
        <begin position="111"/>
        <end position="144"/>
    </location>
</feature>
<dbReference type="eggNOG" id="KOG0940">
    <property type="taxonomic scope" value="Eukaryota"/>
</dbReference>
<feature type="domain" description="HECT" evidence="10">
    <location>
        <begin position="245"/>
        <end position="580"/>
    </location>
</feature>
<dbReference type="EMBL" id="CH991545">
    <property type="protein sequence ID" value="EDQ91615.1"/>
    <property type="molecule type" value="Genomic_DNA"/>
</dbReference>
<dbReference type="EC" id="2.3.2.26" evidence="3"/>
<feature type="active site" description="Glycyl thioester intermediate" evidence="7">
    <location>
        <position position="548"/>
    </location>
</feature>
<reference evidence="11 12" key="1">
    <citation type="journal article" date="2008" name="Nature">
        <title>The genome of the choanoflagellate Monosiga brevicollis and the origin of metazoans.</title>
        <authorList>
            <consortium name="JGI Sequencing"/>
            <person name="King N."/>
            <person name="Westbrook M.J."/>
            <person name="Young S.L."/>
            <person name="Kuo A."/>
            <person name="Abedin M."/>
            <person name="Chapman J."/>
            <person name="Fairclough S."/>
            <person name="Hellsten U."/>
            <person name="Isogai Y."/>
            <person name="Letunic I."/>
            <person name="Marr M."/>
            <person name="Pincus D."/>
            <person name="Putnam N."/>
            <person name="Rokas A."/>
            <person name="Wright K.J."/>
            <person name="Zuzow R."/>
            <person name="Dirks W."/>
            <person name="Good M."/>
            <person name="Goodstein D."/>
            <person name="Lemons D."/>
            <person name="Li W."/>
            <person name="Lyons J.B."/>
            <person name="Morris A."/>
            <person name="Nichols S."/>
            <person name="Richter D.J."/>
            <person name="Salamov A."/>
            <person name="Bork P."/>
            <person name="Lim W.A."/>
            <person name="Manning G."/>
            <person name="Miller W.T."/>
            <person name="McGinnis W."/>
            <person name="Shapiro H."/>
            <person name="Tjian R."/>
            <person name="Grigoriev I.V."/>
            <person name="Rokhsar D."/>
        </authorList>
    </citation>
    <scope>NUCLEOTIDE SEQUENCE [LARGE SCALE GENOMIC DNA]</scope>
    <source>
        <strain evidence="12">MX1 / ATCC 50154</strain>
    </source>
</reference>
<dbReference type="InterPro" id="IPR001202">
    <property type="entry name" value="WW_dom"/>
</dbReference>
<feature type="domain" description="WW" evidence="9">
    <location>
        <begin position="33"/>
        <end position="66"/>
    </location>
</feature>
<dbReference type="PROSITE" id="PS50237">
    <property type="entry name" value="HECT"/>
    <property type="match status" value="1"/>
</dbReference>
<dbReference type="SMART" id="SM00456">
    <property type="entry name" value="WW"/>
    <property type="match status" value="4"/>
</dbReference>
<dbReference type="GO" id="GO:0061630">
    <property type="term" value="F:ubiquitin protein ligase activity"/>
    <property type="evidence" value="ECO:0000318"/>
    <property type="project" value="GO_Central"/>
</dbReference>
<dbReference type="GO" id="GO:0043161">
    <property type="term" value="P:proteasome-mediated ubiquitin-dependent protein catabolic process"/>
    <property type="evidence" value="ECO:0000318"/>
    <property type="project" value="GO_Central"/>
</dbReference>
<feature type="region of interest" description="Disordered" evidence="8">
    <location>
        <begin position="89"/>
        <end position="123"/>
    </location>
</feature>
<evidence type="ECO:0000259" key="10">
    <source>
        <dbReference type="PROSITE" id="PS50237"/>
    </source>
</evidence>
<keyword evidence="5" id="KW-0677">Repeat</keyword>
<dbReference type="Pfam" id="PF00397">
    <property type="entry name" value="WW"/>
    <property type="match status" value="4"/>
</dbReference>
<evidence type="ECO:0000256" key="2">
    <source>
        <dbReference type="ARBA" id="ARBA00004906"/>
    </source>
</evidence>
<dbReference type="CDD" id="cd00201">
    <property type="entry name" value="WW"/>
    <property type="match status" value="4"/>
</dbReference>
<feature type="domain" description="WW" evidence="9">
    <location>
        <begin position="1"/>
        <end position="29"/>
    </location>
</feature>
<dbReference type="FunFam" id="3.30.2410.10:FF:000002">
    <property type="entry name" value="E3 ubiquitin-protein ligase HECW2"/>
    <property type="match status" value="1"/>
</dbReference>
<evidence type="ECO:0000259" key="9">
    <source>
        <dbReference type="PROSITE" id="PS50020"/>
    </source>
</evidence>
<evidence type="ECO:0000256" key="1">
    <source>
        <dbReference type="ARBA" id="ARBA00000885"/>
    </source>
</evidence>
<keyword evidence="4" id="KW-0808">Transferase</keyword>
<accession>A9UU68</accession>
<evidence type="ECO:0000256" key="7">
    <source>
        <dbReference type="PROSITE-ProRule" id="PRU00104"/>
    </source>
</evidence>
<dbReference type="PANTHER" id="PTHR11254:SF429">
    <property type="entry name" value="E3 UBIQUITIN-PROTEIN LIGASE SU(DX)"/>
    <property type="match status" value="1"/>
</dbReference>
<dbReference type="FunFam" id="3.30.2160.10:FF:000001">
    <property type="entry name" value="E3 ubiquitin-protein ligase NEDD4-like"/>
    <property type="match status" value="1"/>
</dbReference>
<comment type="catalytic activity">
    <reaction evidence="1">
        <text>S-ubiquitinyl-[E2 ubiquitin-conjugating enzyme]-L-cysteine + [acceptor protein]-L-lysine = [E2 ubiquitin-conjugating enzyme]-L-cysteine + N(6)-ubiquitinyl-[acceptor protein]-L-lysine.</text>
        <dbReference type="EC" id="2.3.2.26"/>
    </reaction>
</comment>
<organism evidence="11 12">
    <name type="scientific">Monosiga brevicollis</name>
    <name type="common">Choanoflagellate</name>
    <dbReference type="NCBI Taxonomy" id="81824"/>
    <lineage>
        <taxon>Eukaryota</taxon>
        <taxon>Choanoflagellata</taxon>
        <taxon>Craspedida</taxon>
        <taxon>Salpingoecidae</taxon>
        <taxon>Monosiga</taxon>
    </lineage>
</organism>
<dbReference type="PANTHER" id="PTHR11254">
    <property type="entry name" value="HECT DOMAIN UBIQUITIN-PROTEIN LIGASE"/>
    <property type="match status" value="1"/>
</dbReference>
<feature type="non-terminal residue" evidence="11">
    <location>
        <position position="1"/>
    </location>
</feature>
<dbReference type="InParanoid" id="A9UU68"/>
<proteinExistence type="predicted"/>
<gene>
    <name evidence="11" type="ORF">MONBRDRAFT_15180</name>
</gene>
<dbReference type="RefSeq" id="XP_001744037.1">
    <property type="nucleotide sequence ID" value="XM_001743985.1"/>
</dbReference>
<dbReference type="STRING" id="81824.A9UU68"/>
<protein>
    <recommendedName>
        <fullName evidence="3">HECT-type E3 ubiquitin transferase</fullName>
        <ecNumber evidence="3">2.3.2.26</ecNumber>
    </recommendedName>
</protein>
<name>A9UU68_MONBE</name>
<dbReference type="KEGG" id="mbr:MONBRDRAFT_15180"/>
<dbReference type="FunFam" id="3.90.1750.10:FF:000079">
    <property type="entry name" value="E3 ubiquitin-protein ligase"/>
    <property type="match status" value="1"/>
</dbReference>
<dbReference type="SMART" id="SM00119">
    <property type="entry name" value="HECTc"/>
    <property type="match status" value="1"/>
</dbReference>
<evidence type="ECO:0000256" key="5">
    <source>
        <dbReference type="ARBA" id="ARBA00022737"/>
    </source>
</evidence>
<dbReference type="FunFam" id="2.20.70.10:FF:000017">
    <property type="entry name" value="E3 ubiquitin-protein ligase"/>
    <property type="match status" value="2"/>
</dbReference>
<evidence type="ECO:0000313" key="12">
    <source>
        <dbReference type="Proteomes" id="UP000001357"/>
    </source>
</evidence>